<proteinExistence type="predicted"/>
<dbReference type="EMBL" id="QZEY01000001">
    <property type="protein sequence ID" value="RJL36080.1"/>
    <property type="molecule type" value="Genomic_DNA"/>
</dbReference>
<dbReference type="NCBIfam" id="TIGR00026">
    <property type="entry name" value="hi_GC_TIGR00026"/>
    <property type="match status" value="1"/>
</dbReference>
<dbReference type="OrthoDB" id="5186446at2"/>
<protein>
    <submittedName>
        <fullName evidence="1">Nitroreductase family deazaflavin-dependent oxidoreductase</fullName>
    </submittedName>
</protein>
<dbReference type="Proteomes" id="UP000265768">
    <property type="component" value="Unassembled WGS sequence"/>
</dbReference>
<organism evidence="1 2">
    <name type="scientific">Bailinhaonella thermotolerans</name>
    <dbReference type="NCBI Taxonomy" id="1070861"/>
    <lineage>
        <taxon>Bacteria</taxon>
        <taxon>Bacillati</taxon>
        <taxon>Actinomycetota</taxon>
        <taxon>Actinomycetes</taxon>
        <taxon>Streptosporangiales</taxon>
        <taxon>Streptosporangiaceae</taxon>
        <taxon>Bailinhaonella</taxon>
    </lineage>
</organism>
<dbReference type="Pfam" id="PF04075">
    <property type="entry name" value="F420H2_quin_red"/>
    <property type="match status" value="1"/>
</dbReference>
<reference evidence="1 2" key="1">
    <citation type="submission" date="2018-09" db="EMBL/GenBank/DDBJ databases">
        <title>YIM 75507 draft genome.</title>
        <authorList>
            <person name="Tang S."/>
            <person name="Feng Y."/>
        </authorList>
    </citation>
    <scope>NUCLEOTIDE SEQUENCE [LARGE SCALE GENOMIC DNA]</scope>
    <source>
        <strain evidence="1 2">YIM 75507</strain>
    </source>
</reference>
<dbReference type="GO" id="GO:0016491">
    <property type="term" value="F:oxidoreductase activity"/>
    <property type="evidence" value="ECO:0007669"/>
    <property type="project" value="InterPro"/>
</dbReference>
<dbReference type="InterPro" id="IPR012349">
    <property type="entry name" value="Split_barrel_FMN-bd"/>
</dbReference>
<dbReference type="RefSeq" id="WP_119925054.1">
    <property type="nucleotide sequence ID" value="NZ_QZEY01000001.1"/>
</dbReference>
<dbReference type="SUPFAM" id="SSF50475">
    <property type="entry name" value="FMN-binding split barrel"/>
    <property type="match status" value="1"/>
</dbReference>
<dbReference type="AlphaFoldDB" id="A0A3A4B619"/>
<gene>
    <name evidence="1" type="ORF">D5H75_04810</name>
</gene>
<comment type="caution">
    <text evidence="1">The sequence shown here is derived from an EMBL/GenBank/DDBJ whole genome shotgun (WGS) entry which is preliminary data.</text>
</comment>
<accession>A0A3A4B619</accession>
<keyword evidence="2" id="KW-1185">Reference proteome</keyword>
<dbReference type="Gene3D" id="2.30.110.10">
    <property type="entry name" value="Electron Transport, Fmn-binding Protein, Chain A"/>
    <property type="match status" value="1"/>
</dbReference>
<dbReference type="InterPro" id="IPR004378">
    <property type="entry name" value="F420H2_quin_Rdtase"/>
</dbReference>
<sequence length="143" mass="16118">MSERKRRAVSRIHRLINPVMRPLSGRIPGQALLETVGRRTGLPRRTPVGGRVEGGSFWFVSDHGRASQYIRNIEKNDRVRVRIGGRWHTGTAVPLPDDDPRRRLRRLPAYNGLLVRLLGTDLLTVRVDLDRPGDRAAGGGMRD</sequence>
<name>A0A3A4B619_9ACTN</name>
<evidence type="ECO:0000313" key="1">
    <source>
        <dbReference type="EMBL" id="RJL36080.1"/>
    </source>
</evidence>
<evidence type="ECO:0000313" key="2">
    <source>
        <dbReference type="Proteomes" id="UP000265768"/>
    </source>
</evidence>